<dbReference type="EMBL" id="JABUFE010000004">
    <property type="protein sequence ID" value="NSX54893.1"/>
    <property type="molecule type" value="Genomic_DNA"/>
</dbReference>
<protein>
    <submittedName>
        <fullName evidence="1">Glycosyl transferase family 1</fullName>
    </submittedName>
</protein>
<proteinExistence type="predicted"/>
<dbReference type="SUPFAM" id="SSF53756">
    <property type="entry name" value="UDP-Glycosyltransferase/glycogen phosphorylase"/>
    <property type="match status" value="1"/>
</dbReference>
<gene>
    <name evidence="1" type="ORF">HRQ87_08780</name>
</gene>
<comment type="caution">
    <text evidence="1">The sequence shown here is derived from an EMBL/GenBank/DDBJ whole genome shotgun (WGS) entry which is preliminary data.</text>
</comment>
<dbReference type="RefSeq" id="WP_174137397.1">
    <property type="nucleotide sequence ID" value="NZ_JABUFE010000004.1"/>
</dbReference>
<reference evidence="1 2" key="1">
    <citation type="submission" date="2020-06" db="EMBL/GenBank/DDBJ databases">
        <title>Sulfitobacter algicola sp. nov., isolated from green algae.</title>
        <authorList>
            <person name="Wang C."/>
        </authorList>
    </citation>
    <scope>NUCLEOTIDE SEQUENCE [LARGE SCALE GENOMIC DNA]</scope>
    <source>
        <strain evidence="1 2">1151</strain>
    </source>
</reference>
<dbReference type="Proteomes" id="UP000777935">
    <property type="component" value="Unassembled WGS sequence"/>
</dbReference>
<keyword evidence="1" id="KW-0808">Transferase</keyword>
<evidence type="ECO:0000313" key="2">
    <source>
        <dbReference type="Proteomes" id="UP000777935"/>
    </source>
</evidence>
<sequence length="398" mass="44664">MKFAVQANTRLVDLRILYLAHDLSDAAIWRRVHMLNTGGAVVDLAGFSRASPVTKGPAKTMTCFGLTKNGGFIQRIAAVGRSFATMRKKIPGTPKPDLIIARNLEMLALSGRVRAQFGRSDIPIVYECLDIHHLMLRRDVIGWALRKLERALMRKTSLLITSSPGFVRNYFDRFDQCAPQTQIVENKMLQNAPPHLSRVSDGKLSIGWFGILRCQKSLHFLDQITRNTDGRIQVSLRGKPAYDVMPDFDQIVANNPFLHFGGPYRYPDDLADIYSQVDLAWLLDFYQQGENSDWLLPNRLYEGCAHGAVPLVRATTETARFLQKRKIGAIIDTNDADKIATQLEAINITVARRAVQSEPQSTWICSDKECAELVTKLSQLNIPQISLSKPKSALQDQT</sequence>
<name>A0ABX2IXI0_9RHOB</name>
<keyword evidence="2" id="KW-1185">Reference proteome</keyword>
<dbReference type="GO" id="GO:0016740">
    <property type="term" value="F:transferase activity"/>
    <property type="evidence" value="ECO:0007669"/>
    <property type="project" value="UniProtKB-KW"/>
</dbReference>
<organism evidence="1 2">
    <name type="scientific">Parasulfitobacter algicola</name>
    <dbReference type="NCBI Taxonomy" id="2614809"/>
    <lineage>
        <taxon>Bacteria</taxon>
        <taxon>Pseudomonadati</taxon>
        <taxon>Pseudomonadota</taxon>
        <taxon>Alphaproteobacteria</taxon>
        <taxon>Rhodobacterales</taxon>
        <taxon>Roseobacteraceae</taxon>
        <taxon>Parasulfitobacter</taxon>
    </lineage>
</organism>
<evidence type="ECO:0000313" key="1">
    <source>
        <dbReference type="EMBL" id="NSX54893.1"/>
    </source>
</evidence>
<accession>A0ABX2IXI0</accession>